<evidence type="ECO:0000313" key="5">
    <source>
        <dbReference type="Proteomes" id="UP000255066"/>
    </source>
</evidence>
<dbReference type="STRING" id="28083.Lbir_1141"/>
<dbReference type="Proteomes" id="UP000255066">
    <property type="component" value="Unassembled WGS sequence"/>
</dbReference>
<evidence type="ECO:0000313" key="3">
    <source>
        <dbReference type="EMBL" id="STX32334.1"/>
    </source>
</evidence>
<evidence type="ECO:0000256" key="1">
    <source>
        <dbReference type="SAM" id="Phobius"/>
    </source>
</evidence>
<feature type="transmembrane region" description="Helical" evidence="1">
    <location>
        <begin position="121"/>
        <end position="143"/>
    </location>
</feature>
<reference evidence="3 5" key="2">
    <citation type="submission" date="2018-06" db="EMBL/GenBank/DDBJ databases">
        <authorList>
            <consortium name="Pathogen Informatics"/>
            <person name="Doyle S."/>
        </authorList>
    </citation>
    <scope>NUCLEOTIDE SEQUENCE [LARGE SCALE GENOMIC DNA]</scope>
    <source>
        <strain evidence="3 5">NCTC12437</strain>
    </source>
</reference>
<dbReference type="EMBL" id="UGNW01000001">
    <property type="protein sequence ID" value="STX32334.1"/>
    <property type="molecule type" value="Genomic_DNA"/>
</dbReference>
<dbReference type="EMBL" id="LNXT01000014">
    <property type="protein sequence ID" value="KTC73089.1"/>
    <property type="molecule type" value="Genomic_DNA"/>
</dbReference>
<keyword evidence="1" id="KW-0472">Membrane</keyword>
<evidence type="ECO:0000313" key="2">
    <source>
        <dbReference type="EMBL" id="KTC73089.1"/>
    </source>
</evidence>
<name>A0A378IJK2_9GAMM</name>
<feature type="transmembrane region" description="Helical" evidence="1">
    <location>
        <begin position="91"/>
        <end position="109"/>
    </location>
</feature>
<dbReference type="RefSeq" id="WP_058523229.1">
    <property type="nucleotide sequence ID" value="NZ_CAAAHV010000041.1"/>
</dbReference>
<organism evidence="3 5">
    <name type="scientific">Legionella birminghamensis</name>
    <dbReference type="NCBI Taxonomy" id="28083"/>
    <lineage>
        <taxon>Bacteria</taxon>
        <taxon>Pseudomonadati</taxon>
        <taxon>Pseudomonadota</taxon>
        <taxon>Gammaproteobacteria</taxon>
        <taxon>Legionellales</taxon>
        <taxon>Legionellaceae</taxon>
        <taxon>Legionella</taxon>
    </lineage>
</organism>
<reference evidence="2 4" key="1">
    <citation type="submission" date="2015-11" db="EMBL/GenBank/DDBJ databases">
        <title>Genomic analysis of 38 Legionella species identifies large and diverse effector repertoires.</title>
        <authorList>
            <person name="Burstein D."/>
            <person name="Amaro F."/>
            <person name="Zusman T."/>
            <person name="Lifshitz Z."/>
            <person name="Cohen O."/>
            <person name="Gilbert J.A."/>
            <person name="Pupko T."/>
            <person name="Shuman H.A."/>
            <person name="Segal G."/>
        </authorList>
    </citation>
    <scope>NUCLEOTIDE SEQUENCE [LARGE SCALE GENOMIC DNA]</scope>
    <source>
        <strain evidence="2 4">CDC#1407-AL-14</strain>
    </source>
</reference>
<feature type="transmembrane region" description="Helical" evidence="1">
    <location>
        <begin position="58"/>
        <end position="79"/>
    </location>
</feature>
<gene>
    <name evidence="2" type="ORF">Lbir_1141</name>
    <name evidence="3" type="ORF">NCTC12437_02119</name>
</gene>
<dbReference type="AlphaFoldDB" id="A0A378IJK2"/>
<keyword evidence="1" id="KW-0812">Transmembrane</keyword>
<evidence type="ECO:0000313" key="4">
    <source>
        <dbReference type="Proteomes" id="UP000054735"/>
    </source>
</evidence>
<sequence length="179" mass="20497">MWKHILKHYWKVTTLKESPADTPYSIHLLLTISFLFFIVVSVQWSLVAPKKQSFQVPFVAAAVLLATYFIYSWLLLHLAGKSERLIQTVSSLYASYLIIHLLAFPLIFFSQIMLSEQIEGLLMLLLLLIYLVAALFLTGWQFLVTANIFRHALDLRFVNGILACLGLMAFSLLTLSFIR</sequence>
<feature type="transmembrane region" description="Helical" evidence="1">
    <location>
        <begin position="24"/>
        <end position="46"/>
    </location>
</feature>
<feature type="transmembrane region" description="Helical" evidence="1">
    <location>
        <begin position="155"/>
        <end position="178"/>
    </location>
</feature>
<accession>A0A378IJK2</accession>
<dbReference type="Proteomes" id="UP000054735">
    <property type="component" value="Unassembled WGS sequence"/>
</dbReference>
<keyword evidence="1" id="KW-1133">Transmembrane helix</keyword>
<proteinExistence type="predicted"/>
<keyword evidence="4" id="KW-1185">Reference proteome</keyword>
<evidence type="ECO:0008006" key="6">
    <source>
        <dbReference type="Google" id="ProtNLM"/>
    </source>
</evidence>
<protein>
    <recommendedName>
        <fullName evidence="6">Yip1 domain</fullName>
    </recommendedName>
</protein>
<dbReference type="OrthoDB" id="5653628at2"/>